<feature type="domain" description="PAS" evidence="12">
    <location>
        <begin position="381"/>
        <end position="454"/>
    </location>
</feature>
<dbReference type="Pfam" id="PF00571">
    <property type="entry name" value="CBS"/>
    <property type="match status" value="1"/>
</dbReference>
<feature type="domain" description="PAS" evidence="12">
    <location>
        <begin position="509"/>
        <end position="570"/>
    </location>
</feature>
<keyword evidence="10" id="KW-0175">Coiled coil</keyword>
<evidence type="ECO:0000313" key="15">
    <source>
        <dbReference type="EMBL" id="KKD37235.1"/>
    </source>
</evidence>
<dbReference type="InterPro" id="IPR035965">
    <property type="entry name" value="PAS-like_dom_sf"/>
</dbReference>
<feature type="domain" description="PAC" evidence="13">
    <location>
        <begin position="582"/>
        <end position="634"/>
    </location>
</feature>
<evidence type="ECO:0000313" key="16">
    <source>
        <dbReference type="Proteomes" id="UP000033607"/>
    </source>
</evidence>
<dbReference type="AlphaFoldDB" id="A0A0F5YG97"/>
<dbReference type="GO" id="GO:0005524">
    <property type="term" value="F:ATP binding"/>
    <property type="evidence" value="ECO:0007669"/>
    <property type="project" value="UniProtKB-KW"/>
</dbReference>
<dbReference type="Pfam" id="PF08447">
    <property type="entry name" value="PAS_3"/>
    <property type="match status" value="2"/>
</dbReference>
<evidence type="ECO:0000256" key="4">
    <source>
        <dbReference type="ARBA" id="ARBA00022679"/>
    </source>
</evidence>
<evidence type="ECO:0000256" key="6">
    <source>
        <dbReference type="ARBA" id="ARBA00022777"/>
    </source>
</evidence>
<dbReference type="Gene3D" id="3.10.580.10">
    <property type="entry name" value="CBS-domain"/>
    <property type="match status" value="1"/>
</dbReference>
<evidence type="ECO:0000256" key="8">
    <source>
        <dbReference type="ARBA" id="ARBA00023026"/>
    </source>
</evidence>
<dbReference type="InterPro" id="IPR000644">
    <property type="entry name" value="CBS_dom"/>
</dbReference>
<dbReference type="InterPro" id="IPR005467">
    <property type="entry name" value="His_kinase_dom"/>
</dbReference>
<dbReference type="PROSITE" id="PS50109">
    <property type="entry name" value="HIS_KIN"/>
    <property type="match status" value="1"/>
</dbReference>
<dbReference type="EC" id="2.7.13.3" evidence="2"/>
<proteinExistence type="predicted"/>
<gene>
    <name evidence="15" type="ORF">WN50_15470</name>
</gene>
<organism evidence="15 16">
    <name type="scientific">Limnoraphis robusta CS-951</name>
    <dbReference type="NCBI Taxonomy" id="1637645"/>
    <lineage>
        <taxon>Bacteria</taxon>
        <taxon>Bacillati</taxon>
        <taxon>Cyanobacteriota</taxon>
        <taxon>Cyanophyceae</taxon>
        <taxon>Oscillatoriophycideae</taxon>
        <taxon>Oscillatoriales</taxon>
        <taxon>Sirenicapillariaceae</taxon>
        <taxon>Limnoraphis</taxon>
    </lineage>
</organism>
<dbReference type="SMART" id="SM00086">
    <property type="entry name" value="PAC"/>
    <property type="match status" value="3"/>
</dbReference>
<dbReference type="InterPro" id="IPR001610">
    <property type="entry name" value="PAC"/>
</dbReference>
<evidence type="ECO:0000259" key="13">
    <source>
        <dbReference type="PROSITE" id="PS50113"/>
    </source>
</evidence>
<comment type="caution">
    <text evidence="15">The sequence shown here is derived from an EMBL/GenBank/DDBJ whole genome shotgun (WGS) entry which is preliminary data.</text>
</comment>
<feature type="coiled-coil region" evidence="10">
    <location>
        <begin position="357"/>
        <end position="391"/>
    </location>
</feature>
<dbReference type="PROSITE" id="PS50113">
    <property type="entry name" value="PAC"/>
    <property type="match status" value="2"/>
</dbReference>
<dbReference type="Gene3D" id="3.30.565.10">
    <property type="entry name" value="Histidine kinase-like ATPase, C-terminal domain"/>
    <property type="match status" value="1"/>
</dbReference>
<dbReference type="SUPFAM" id="SSF54631">
    <property type="entry name" value="CBS-domain pair"/>
    <property type="match status" value="1"/>
</dbReference>
<dbReference type="Pfam" id="PF07568">
    <property type="entry name" value="HisKA_2"/>
    <property type="match status" value="1"/>
</dbReference>
<keyword evidence="8" id="KW-0843">Virulence</keyword>
<dbReference type="NCBIfam" id="TIGR00229">
    <property type="entry name" value="sensory_box"/>
    <property type="match status" value="2"/>
</dbReference>
<evidence type="ECO:0000259" key="12">
    <source>
        <dbReference type="PROSITE" id="PS50112"/>
    </source>
</evidence>
<evidence type="ECO:0000256" key="2">
    <source>
        <dbReference type="ARBA" id="ARBA00012438"/>
    </source>
</evidence>
<dbReference type="SMART" id="SM00387">
    <property type="entry name" value="HATPase_c"/>
    <property type="match status" value="1"/>
</dbReference>
<dbReference type="Pfam" id="PF02518">
    <property type="entry name" value="HATPase_c"/>
    <property type="match status" value="1"/>
</dbReference>
<evidence type="ECO:0000256" key="9">
    <source>
        <dbReference type="PROSITE-ProRule" id="PRU00703"/>
    </source>
</evidence>
<dbReference type="GO" id="GO:0004673">
    <property type="term" value="F:protein histidine kinase activity"/>
    <property type="evidence" value="ECO:0007669"/>
    <property type="project" value="UniProtKB-EC"/>
</dbReference>
<dbReference type="PATRIC" id="fig|1637645.4.peg.2340"/>
<reference evidence="15 16" key="1">
    <citation type="submission" date="2015-06" db="EMBL/GenBank/DDBJ databases">
        <title>Draft genome assembly of filamentous brackish cyanobacterium Limnoraphis robusta strain CS-951.</title>
        <authorList>
            <person name="Willis A."/>
            <person name="Parks M."/>
            <person name="Burford M.A."/>
        </authorList>
    </citation>
    <scope>NUCLEOTIDE SEQUENCE [LARGE SCALE GENOMIC DNA]</scope>
    <source>
        <strain evidence="15 16">CS-951</strain>
    </source>
</reference>
<dbReference type="Gene3D" id="3.30.450.20">
    <property type="entry name" value="PAS domain"/>
    <property type="match status" value="4"/>
</dbReference>
<dbReference type="EMBL" id="LATL02000115">
    <property type="protein sequence ID" value="KKD37235.1"/>
    <property type="molecule type" value="Genomic_DNA"/>
</dbReference>
<dbReference type="InterPro" id="IPR003594">
    <property type="entry name" value="HATPase_dom"/>
</dbReference>
<keyword evidence="3" id="KW-0597">Phosphoprotein</keyword>
<dbReference type="Proteomes" id="UP000033607">
    <property type="component" value="Unassembled WGS sequence"/>
</dbReference>
<evidence type="ECO:0000256" key="1">
    <source>
        <dbReference type="ARBA" id="ARBA00000085"/>
    </source>
</evidence>
<feature type="domain" description="Histidine kinase" evidence="11">
    <location>
        <begin position="842"/>
        <end position="1036"/>
    </location>
</feature>
<dbReference type="InterPro" id="IPR036890">
    <property type="entry name" value="HATPase_C_sf"/>
</dbReference>
<feature type="coiled-coil region" evidence="10">
    <location>
        <begin position="181"/>
        <end position="208"/>
    </location>
</feature>
<evidence type="ECO:0000256" key="7">
    <source>
        <dbReference type="ARBA" id="ARBA00022840"/>
    </source>
</evidence>
<keyword evidence="6" id="KW-0418">Kinase</keyword>
<keyword evidence="4" id="KW-0808">Transferase</keyword>
<keyword evidence="7" id="KW-0067">ATP-binding</keyword>
<dbReference type="InterPro" id="IPR011495">
    <property type="entry name" value="Sig_transdc_His_kin_sub2_dim/P"/>
</dbReference>
<dbReference type="InterPro" id="IPR013655">
    <property type="entry name" value="PAS_fold_3"/>
</dbReference>
<dbReference type="Pfam" id="PF13426">
    <property type="entry name" value="PAS_9"/>
    <property type="match status" value="1"/>
</dbReference>
<evidence type="ECO:0000259" key="14">
    <source>
        <dbReference type="PROSITE" id="PS51371"/>
    </source>
</evidence>
<dbReference type="OrthoDB" id="9758522at2"/>
<name>A0A0F5YG97_9CYAN</name>
<dbReference type="RefSeq" id="WP_046279460.1">
    <property type="nucleotide sequence ID" value="NZ_LATL02000115.1"/>
</dbReference>
<dbReference type="SMART" id="SM00091">
    <property type="entry name" value="PAS"/>
    <property type="match status" value="2"/>
</dbReference>
<dbReference type="PANTHER" id="PTHR41523:SF8">
    <property type="entry name" value="ETHYLENE RESPONSE SENSOR PROTEIN"/>
    <property type="match status" value="1"/>
</dbReference>
<evidence type="ECO:0000256" key="10">
    <source>
        <dbReference type="SAM" id="Coils"/>
    </source>
</evidence>
<keyword evidence="5" id="KW-0547">Nucleotide-binding</keyword>
<evidence type="ECO:0000256" key="5">
    <source>
        <dbReference type="ARBA" id="ARBA00022741"/>
    </source>
</evidence>
<dbReference type="InterPro" id="IPR000014">
    <property type="entry name" value="PAS"/>
</dbReference>
<dbReference type="InterPro" id="IPR046342">
    <property type="entry name" value="CBS_dom_sf"/>
</dbReference>
<protein>
    <recommendedName>
        <fullName evidence="2">histidine kinase</fullName>
        <ecNumber evidence="2">2.7.13.3</ecNumber>
    </recommendedName>
</protein>
<feature type="coiled-coil region" evidence="10">
    <location>
        <begin position="625"/>
        <end position="670"/>
    </location>
</feature>
<dbReference type="SUPFAM" id="SSF55785">
    <property type="entry name" value="PYP-like sensor domain (PAS domain)"/>
    <property type="match status" value="3"/>
</dbReference>
<sequence length="1041" mass="119879">MLLNTLSVYSPRFDEIVDPVSFSVTPSQSVQEAVILMSQVTNPNHSGDRRTRSQYTVVVEADHCVGILGEHQIVEAIATGKNLADLRVAEVMITPSQSLNEDDQYDISTILSLFQNHQIDLLPVLNAQGKIRGMITANRILQVLKPINTSNTTPVVKQSVEHPKTLDNSPLSKRPDKHLENEELKHQLIQYITQLHTAQQRIQQETNQRQLIQRIDQKLRSSQQEIRAFLAALTDLVLIVHFTNGSIEVKDTPPSQFCPINPEIIKETIRQFSRSTQIEYFTDPIQQALRTQQVVSFEYRLNTDQGIFWFSAKISPLSEDTVVWVAQDITPHKQTEQALQKLTAALEHRVIERTAELQKVNTNLRQVLRERELTEQQLRDSEQKFRQLAESIREVFLIWSVDTFELLYISPAFEQIWGMSPASLYENPRLWFEMIHPQDQQRIQDNFLESFKEGNFNQEYRIIRSDGEVRWIWTRSFPVRNELGVVYRIVSLAEDITERRRVEEALAESEGRLATLADISPVGIFRTDIAGHYLYVNERTSEIIGQGFREFIGQYWTTMVHPSNLQYVEQSWLMTRNHYQPLELEYKLHRADGIITWVFAQVIPEFDDWGVVKGFVGTLTDISERKQVEMELQQLNQQLETIVEQRTAQLQETNEKLRHEINQRQQVQNQIAAKAYQQAIIADLGQKALSGIDYDQLIEQTVIRVARCLNVESAQVLDVPIQNPDLLKLLTATLQQNHQQDDSLASASKQAKEQEIDLIEQQIAFPSIDSHSNLYGISIAIESCSSCFGILSAYTSKQRVFSRDDVYFLQSVAHILATAIERNQTESQLKTSLKEKEVLLKEIHHRVKNNLLVVSNILEFQTDYTDNLEVIKILQDSQKRIESMALIHEKLYQSTGLDQIDFGDYIQDLVSQLMESYDPNRDLIELELDVESIGLNLETAHPCGLILNELVSNAFKHAFPHNRSGKIWVKLHQNSDNVVALTVRDNGIGFPQNIDFRQVDSLGMELVCTLIDQLDGHIELIRDNGTTFYLTFKELQYRQRY</sequence>
<dbReference type="PANTHER" id="PTHR41523">
    <property type="entry name" value="TWO-COMPONENT SYSTEM SENSOR PROTEIN"/>
    <property type="match status" value="1"/>
</dbReference>
<dbReference type="PROSITE" id="PS51371">
    <property type="entry name" value="CBS"/>
    <property type="match status" value="1"/>
</dbReference>
<dbReference type="SUPFAM" id="SSF55874">
    <property type="entry name" value="ATPase domain of HSP90 chaperone/DNA topoisomerase II/histidine kinase"/>
    <property type="match status" value="1"/>
</dbReference>
<feature type="domain" description="PAC" evidence="13">
    <location>
        <begin position="456"/>
        <end position="508"/>
    </location>
</feature>
<dbReference type="CDD" id="cd00130">
    <property type="entry name" value="PAS"/>
    <property type="match status" value="2"/>
</dbReference>
<accession>A0A0F5YG97</accession>
<evidence type="ECO:0000259" key="11">
    <source>
        <dbReference type="PROSITE" id="PS50109"/>
    </source>
</evidence>
<feature type="domain" description="CBS" evidence="14">
    <location>
        <begin position="92"/>
        <end position="150"/>
    </location>
</feature>
<dbReference type="InterPro" id="IPR000700">
    <property type="entry name" value="PAS-assoc_C"/>
</dbReference>
<comment type="catalytic activity">
    <reaction evidence="1">
        <text>ATP + protein L-histidine = ADP + protein N-phospho-L-histidine.</text>
        <dbReference type="EC" id="2.7.13.3"/>
    </reaction>
</comment>
<dbReference type="PROSITE" id="PS50112">
    <property type="entry name" value="PAS"/>
    <property type="match status" value="2"/>
</dbReference>
<evidence type="ECO:0000256" key="3">
    <source>
        <dbReference type="ARBA" id="ARBA00022553"/>
    </source>
</evidence>
<dbReference type="SUPFAM" id="SSF55781">
    <property type="entry name" value="GAF domain-like"/>
    <property type="match status" value="1"/>
</dbReference>
<keyword evidence="9" id="KW-0129">CBS domain</keyword>